<keyword evidence="1" id="KW-0472">Membrane</keyword>
<reference evidence="2 3" key="1">
    <citation type="submission" date="2015-01" db="EMBL/GenBank/DDBJ databases">
        <title>Evolution of Trichinella species and genotypes.</title>
        <authorList>
            <person name="Korhonen P.K."/>
            <person name="Edoardo P."/>
            <person name="Giuseppe L.R."/>
            <person name="Gasser R.B."/>
        </authorList>
    </citation>
    <scope>NUCLEOTIDE SEQUENCE [LARGE SCALE GENOMIC DNA]</scope>
    <source>
        <strain evidence="2">ISS470</strain>
    </source>
</reference>
<evidence type="ECO:0000313" key="3">
    <source>
        <dbReference type="Proteomes" id="UP000054995"/>
    </source>
</evidence>
<gene>
    <name evidence="2" type="ORF">T4D_9666</name>
</gene>
<accession>A0A0V1F6M5</accession>
<keyword evidence="3" id="KW-1185">Reference proteome</keyword>
<name>A0A0V1F6M5_TRIPS</name>
<keyword evidence="1" id="KW-1133">Transmembrane helix</keyword>
<keyword evidence="1" id="KW-0812">Transmembrane</keyword>
<evidence type="ECO:0000313" key="2">
    <source>
        <dbReference type="EMBL" id="KRY81582.1"/>
    </source>
</evidence>
<dbReference type="EMBL" id="JYDT01000217">
    <property type="protein sequence ID" value="KRY81582.1"/>
    <property type="molecule type" value="Genomic_DNA"/>
</dbReference>
<comment type="caution">
    <text evidence="2">The sequence shown here is derived from an EMBL/GenBank/DDBJ whole genome shotgun (WGS) entry which is preliminary data.</text>
</comment>
<organism evidence="2 3">
    <name type="scientific">Trichinella pseudospiralis</name>
    <name type="common">Parasitic roundworm</name>
    <dbReference type="NCBI Taxonomy" id="6337"/>
    <lineage>
        <taxon>Eukaryota</taxon>
        <taxon>Metazoa</taxon>
        <taxon>Ecdysozoa</taxon>
        <taxon>Nematoda</taxon>
        <taxon>Enoplea</taxon>
        <taxon>Dorylaimia</taxon>
        <taxon>Trichinellida</taxon>
        <taxon>Trichinellidae</taxon>
        <taxon>Trichinella</taxon>
    </lineage>
</organism>
<proteinExistence type="predicted"/>
<protein>
    <submittedName>
        <fullName evidence="2">Uncharacterized protein</fullName>
    </submittedName>
</protein>
<evidence type="ECO:0000256" key="1">
    <source>
        <dbReference type="SAM" id="Phobius"/>
    </source>
</evidence>
<feature type="transmembrane region" description="Helical" evidence="1">
    <location>
        <begin position="12"/>
        <end position="33"/>
    </location>
</feature>
<dbReference type="AlphaFoldDB" id="A0A0V1F6M5"/>
<dbReference type="Proteomes" id="UP000054995">
    <property type="component" value="Unassembled WGS sequence"/>
</dbReference>
<sequence>MQQVSVEKTKTVITLFLCKAFLYFLVLITDHVMAGNKGSFKQQQQQQQEHLEDGFLLKTIKRAENFSLSD</sequence>